<name>K1WF14_TRIAC</name>
<dbReference type="Gene3D" id="2.80.10.50">
    <property type="match status" value="1"/>
</dbReference>
<feature type="signal peptide" evidence="2">
    <location>
        <begin position="1"/>
        <end position="15"/>
    </location>
</feature>
<feature type="chain" id="PRO_5013266076" evidence="2">
    <location>
        <begin position="16"/>
        <end position="294"/>
    </location>
</feature>
<accession>K1WF14</accession>
<keyword evidence="4" id="KW-1185">Reference proteome</keyword>
<dbReference type="SUPFAM" id="SSF50370">
    <property type="entry name" value="Ricin B-like lectins"/>
    <property type="match status" value="1"/>
</dbReference>
<evidence type="ECO:0000256" key="2">
    <source>
        <dbReference type="SAM" id="SignalP"/>
    </source>
</evidence>
<reference evidence="3 4" key="1">
    <citation type="journal article" date="2012" name="Eukaryot. Cell">
        <title>Genome sequence of the Trichosporon asahii environmental strain CBS 8904.</title>
        <authorList>
            <person name="Yang R.Y."/>
            <person name="Li H.T."/>
            <person name="Zhu H."/>
            <person name="Zhou G.P."/>
            <person name="Wang M."/>
            <person name="Wang L."/>
        </authorList>
    </citation>
    <scope>NUCLEOTIDE SEQUENCE [LARGE SCALE GENOMIC DNA]</scope>
    <source>
        <strain evidence="3 4">CBS 8904</strain>
    </source>
</reference>
<dbReference type="HOGENOM" id="CLU_947286_0_0_1"/>
<gene>
    <name evidence="3" type="ORF">A1Q2_05570</name>
</gene>
<dbReference type="AlphaFoldDB" id="K1WF14"/>
<proteinExistence type="predicted"/>
<keyword evidence="2" id="KW-0732">Signal</keyword>
<comment type="caution">
    <text evidence="3">The sequence shown here is derived from an EMBL/GenBank/DDBJ whole genome shotgun (WGS) entry which is preliminary data.</text>
</comment>
<dbReference type="InterPro" id="IPR035992">
    <property type="entry name" value="Ricin_B-like_lectins"/>
</dbReference>
<dbReference type="InParanoid" id="K1WF14"/>
<evidence type="ECO:0000313" key="4">
    <source>
        <dbReference type="Proteomes" id="UP000006757"/>
    </source>
</evidence>
<sequence length="294" mass="31619">MRLLLALYLASPALGAAFTSLQLSGSDGPWCVQTKGDSTEIGTPLEYGKCGPAPTQRWSYVENQLRLSGEVDRCIGLKQGAEAPEAVLASCIPTDDPTVETSWTWDTTKRSQICTYHEKTTTPQQTWCLSAIGGQEPPRLFLSWRQRAGRFEPQRTPGGPVTDEEGKCGAASGDEANAVTSGAVMVCAMPVPNGMQGRNARAVSRSPAQRMAVPGRYLTYTDRLGPTDPEPPTRSITTSTYHENMFDPKRPQIFGTVPPVVAGEPKHSPAAPSITRPAPTTSWLSMMLSGQPGK</sequence>
<dbReference type="PROSITE" id="PS50231">
    <property type="entry name" value="RICIN_B_LECTIN"/>
    <property type="match status" value="1"/>
</dbReference>
<feature type="region of interest" description="Disordered" evidence="1">
    <location>
        <begin position="151"/>
        <end position="173"/>
    </location>
</feature>
<dbReference type="EMBL" id="AMBO01000347">
    <property type="protein sequence ID" value="EKD00134.1"/>
    <property type="molecule type" value="Genomic_DNA"/>
</dbReference>
<dbReference type="Proteomes" id="UP000006757">
    <property type="component" value="Unassembled WGS sequence"/>
</dbReference>
<evidence type="ECO:0000313" key="3">
    <source>
        <dbReference type="EMBL" id="EKD00134.1"/>
    </source>
</evidence>
<evidence type="ECO:0000256" key="1">
    <source>
        <dbReference type="SAM" id="MobiDB-lite"/>
    </source>
</evidence>
<protein>
    <submittedName>
        <fullName evidence="3">Uncharacterized protein</fullName>
    </submittedName>
</protein>
<organism evidence="3 4">
    <name type="scientific">Trichosporon asahii var. asahii (strain CBS 8904)</name>
    <name type="common">Yeast</name>
    <dbReference type="NCBI Taxonomy" id="1220162"/>
    <lineage>
        <taxon>Eukaryota</taxon>
        <taxon>Fungi</taxon>
        <taxon>Dikarya</taxon>
        <taxon>Basidiomycota</taxon>
        <taxon>Agaricomycotina</taxon>
        <taxon>Tremellomycetes</taxon>
        <taxon>Trichosporonales</taxon>
        <taxon>Trichosporonaceae</taxon>
        <taxon>Trichosporon</taxon>
    </lineage>
</organism>